<dbReference type="EMBL" id="MEYV01000022">
    <property type="protein sequence ID" value="OGD39628.1"/>
    <property type="molecule type" value="Genomic_DNA"/>
</dbReference>
<protein>
    <submittedName>
        <fullName evidence="1">Uncharacterized protein</fullName>
    </submittedName>
</protein>
<dbReference type="AlphaFoldDB" id="A0A1F5C9U2"/>
<gene>
    <name evidence="1" type="ORF">A3I30_03975</name>
</gene>
<evidence type="ECO:0000313" key="2">
    <source>
        <dbReference type="Proteomes" id="UP000177197"/>
    </source>
</evidence>
<dbReference type="Proteomes" id="UP000177197">
    <property type="component" value="Unassembled WGS sequence"/>
</dbReference>
<reference evidence="1 2" key="1">
    <citation type="journal article" date="2016" name="Nat. Commun.">
        <title>Thousands of microbial genomes shed light on interconnected biogeochemical processes in an aquifer system.</title>
        <authorList>
            <person name="Anantharaman K."/>
            <person name="Brown C.T."/>
            <person name="Hug L.A."/>
            <person name="Sharon I."/>
            <person name="Castelle C.J."/>
            <person name="Probst A.J."/>
            <person name="Thomas B.C."/>
            <person name="Singh A."/>
            <person name="Wilkins M.J."/>
            <person name="Karaoz U."/>
            <person name="Brodie E.L."/>
            <person name="Williams K.H."/>
            <person name="Hubbard S.S."/>
            <person name="Banfield J.F."/>
        </authorList>
    </citation>
    <scope>NUCLEOTIDE SEQUENCE [LARGE SCALE GENOMIC DNA]</scope>
</reference>
<sequence length="118" mass="13009">MNIYTAVSGANSSLEIGDRHGAEFFLDYAEEILKARDPQGNIQAPAICCFNVKNGIISCDDIVWIPDEKGGLEKFNNGKLYPGTLHERYASCKACRDNLRAEIKTLKVALKAKPAYSL</sequence>
<comment type="caution">
    <text evidence="1">The sequence shown here is derived from an EMBL/GenBank/DDBJ whole genome shotgun (WGS) entry which is preliminary data.</text>
</comment>
<name>A0A1F5C9U2_9BACT</name>
<accession>A0A1F5C9U2</accession>
<evidence type="ECO:0000313" key="1">
    <source>
        <dbReference type="EMBL" id="OGD39628.1"/>
    </source>
</evidence>
<proteinExistence type="predicted"/>
<organism evidence="1 2">
    <name type="scientific">Candidatus Azambacteria bacterium RIFCSPLOWO2_02_FULL_44_14</name>
    <dbReference type="NCBI Taxonomy" id="1797306"/>
    <lineage>
        <taxon>Bacteria</taxon>
        <taxon>Candidatus Azamiibacteriota</taxon>
    </lineage>
</organism>